<feature type="region of interest" description="Disordered" evidence="7">
    <location>
        <begin position="201"/>
        <end position="241"/>
    </location>
</feature>
<dbReference type="PANTHER" id="PTHR33057">
    <property type="entry name" value="TRANSCRIPTION REPRESSOR OFP7-RELATED"/>
    <property type="match status" value="1"/>
</dbReference>
<dbReference type="Proteomes" id="UP000823775">
    <property type="component" value="Unassembled WGS sequence"/>
</dbReference>
<evidence type="ECO:0000313" key="9">
    <source>
        <dbReference type="EMBL" id="MCD9646046.1"/>
    </source>
</evidence>
<dbReference type="InterPro" id="IPR006458">
    <property type="entry name" value="Ovate_C"/>
</dbReference>
<keyword evidence="3 6" id="KW-0805">Transcription regulation</keyword>
<evidence type="ECO:0000256" key="5">
    <source>
        <dbReference type="ARBA" id="ARBA00023242"/>
    </source>
</evidence>
<name>A0ABS8VFL4_DATST</name>
<protein>
    <recommendedName>
        <fullName evidence="6">Transcription repressor</fullName>
    </recommendedName>
    <alternativeName>
        <fullName evidence="6">Ovate family protein</fullName>
    </alternativeName>
</protein>
<dbReference type="InterPro" id="IPR038933">
    <property type="entry name" value="Ovate"/>
</dbReference>
<comment type="function">
    <text evidence="6">Transcriptional repressor that regulates multiple aspects of plant growth and development.</text>
</comment>
<dbReference type="PROSITE" id="PS51754">
    <property type="entry name" value="OVATE"/>
    <property type="match status" value="1"/>
</dbReference>
<dbReference type="Pfam" id="PF04844">
    <property type="entry name" value="Ovate"/>
    <property type="match status" value="1"/>
</dbReference>
<dbReference type="PANTHER" id="PTHR33057:SF224">
    <property type="entry name" value="TRANSCRIPTION REPRESSOR"/>
    <property type="match status" value="1"/>
</dbReference>
<dbReference type="EMBL" id="JACEIK010004653">
    <property type="protein sequence ID" value="MCD9646046.1"/>
    <property type="molecule type" value="Genomic_DNA"/>
</dbReference>
<keyword evidence="2 6" id="KW-0678">Repressor</keyword>
<evidence type="ECO:0000256" key="1">
    <source>
        <dbReference type="ARBA" id="ARBA00004123"/>
    </source>
</evidence>
<keyword evidence="10" id="KW-1185">Reference proteome</keyword>
<keyword evidence="5 6" id="KW-0539">Nucleus</keyword>
<evidence type="ECO:0000256" key="6">
    <source>
        <dbReference type="RuleBase" id="RU367028"/>
    </source>
</evidence>
<feature type="compositionally biased region" description="Basic residues" evidence="7">
    <location>
        <begin position="130"/>
        <end position="145"/>
    </location>
</feature>
<evidence type="ECO:0000256" key="3">
    <source>
        <dbReference type="ARBA" id="ARBA00023015"/>
    </source>
</evidence>
<evidence type="ECO:0000256" key="4">
    <source>
        <dbReference type="ARBA" id="ARBA00023163"/>
    </source>
</evidence>
<accession>A0ABS8VFL4</accession>
<evidence type="ECO:0000313" key="10">
    <source>
        <dbReference type="Proteomes" id="UP000823775"/>
    </source>
</evidence>
<feature type="compositionally biased region" description="Polar residues" evidence="7">
    <location>
        <begin position="147"/>
        <end position="159"/>
    </location>
</feature>
<keyword evidence="4 6" id="KW-0804">Transcription</keyword>
<comment type="caution">
    <text evidence="9">The sequence shown here is derived from an EMBL/GenBank/DDBJ whole genome shotgun (WGS) entry which is preliminary data.</text>
</comment>
<feature type="compositionally biased region" description="Low complexity" evidence="7">
    <location>
        <begin position="223"/>
        <end position="241"/>
    </location>
</feature>
<feature type="region of interest" description="Disordered" evidence="7">
    <location>
        <begin position="128"/>
        <end position="159"/>
    </location>
</feature>
<feature type="compositionally biased region" description="Basic residues" evidence="7">
    <location>
        <begin position="206"/>
        <end position="222"/>
    </location>
</feature>
<evidence type="ECO:0000256" key="7">
    <source>
        <dbReference type="SAM" id="MobiDB-lite"/>
    </source>
</evidence>
<proteinExistence type="predicted"/>
<sequence>MGKSFKLRFSRVIASFNSCRSKDSSSLPEDPNFFPHTNKLSTKLISPDFPLINQNDQKPPYVPESMAISVSCGSIKSRCSQDQFKWQKEEKFHVFSSSFVSDEEEEESAEEFSLALRPPITPPRCSTAEKKKKRRVKKTKTRSRIRMSTSSADEYSGTDQTWDNYYNEEEETETLVSSSRSFDFSTDDSSTDFNPQLETICETTTMRRRHKRNGTSKRRLKHSGPSFSSSKGRRSSVSTSSDSELPARLSVFKKLIPCSVDGKVKESFAIVKKSQDPYEDFKRSMMEMILEKQMFEKNELEQLLQCFLSLNGKHYHGVIVEAFSHIWETLFLGINGGNDRGRRMSSHDPHPPTVCRTL</sequence>
<gene>
    <name evidence="9" type="ORF">HAX54_035570</name>
</gene>
<evidence type="ECO:0000259" key="8">
    <source>
        <dbReference type="PROSITE" id="PS51754"/>
    </source>
</evidence>
<evidence type="ECO:0000256" key="2">
    <source>
        <dbReference type="ARBA" id="ARBA00022491"/>
    </source>
</evidence>
<dbReference type="NCBIfam" id="TIGR01568">
    <property type="entry name" value="A_thal_3678"/>
    <property type="match status" value="1"/>
</dbReference>
<reference evidence="9 10" key="1">
    <citation type="journal article" date="2021" name="BMC Genomics">
        <title>Datura genome reveals duplications of psychoactive alkaloid biosynthetic genes and high mutation rate following tissue culture.</title>
        <authorList>
            <person name="Rajewski A."/>
            <person name="Carter-House D."/>
            <person name="Stajich J."/>
            <person name="Litt A."/>
        </authorList>
    </citation>
    <scope>NUCLEOTIDE SEQUENCE [LARGE SCALE GENOMIC DNA]</scope>
    <source>
        <strain evidence="9">AR-01</strain>
    </source>
</reference>
<feature type="domain" description="OVATE" evidence="8">
    <location>
        <begin position="270"/>
        <end position="329"/>
    </location>
</feature>
<comment type="subcellular location">
    <subcellularLocation>
        <location evidence="1 6">Nucleus</location>
    </subcellularLocation>
</comment>
<organism evidence="9 10">
    <name type="scientific">Datura stramonium</name>
    <name type="common">Jimsonweed</name>
    <name type="synonym">Common thornapple</name>
    <dbReference type="NCBI Taxonomy" id="4076"/>
    <lineage>
        <taxon>Eukaryota</taxon>
        <taxon>Viridiplantae</taxon>
        <taxon>Streptophyta</taxon>
        <taxon>Embryophyta</taxon>
        <taxon>Tracheophyta</taxon>
        <taxon>Spermatophyta</taxon>
        <taxon>Magnoliopsida</taxon>
        <taxon>eudicotyledons</taxon>
        <taxon>Gunneridae</taxon>
        <taxon>Pentapetalae</taxon>
        <taxon>asterids</taxon>
        <taxon>lamiids</taxon>
        <taxon>Solanales</taxon>
        <taxon>Solanaceae</taxon>
        <taxon>Solanoideae</taxon>
        <taxon>Datureae</taxon>
        <taxon>Datura</taxon>
    </lineage>
</organism>